<protein>
    <submittedName>
        <fullName evidence="3">ATP-binding protein</fullName>
    </submittedName>
</protein>
<reference evidence="3 4" key="1">
    <citation type="submission" date="2021-03" db="EMBL/GenBank/DDBJ databases">
        <title>Succinivibrio sp. nov. isolated from feces of cow.</title>
        <authorList>
            <person name="Choi J.-Y."/>
        </authorList>
    </citation>
    <scope>NUCLEOTIDE SEQUENCE [LARGE SCALE GENOMIC DNA]</scope>
    <source>
        <strain evidence="3 4">AGMB01872</strain>
    </source>
</reference>
<sequence length="447" mass="51937">MYRKVEEQLTSWKASKKKKALLITGARQIGKTYIIRAFGKKNYKSFVELNFITHPDAKKIFSGNLDAETIIMNLSAFTNEELIPGETLIFLDEIQECPNARTAIKFLVEDGSYDYIESGSLLGVNYKAVPSYPVGFEECIQMYPMDFEEFCIANNIKKELLDYLKDCYQKRIPPTDLIHEKMINMFKYYIIVGGMPDVVKTFIEHKDIKQVIAVQNDILNLYRQDISKYTSKEKVKVTNIFDRIPSELDQKNRRFNLASIDRNARLREYEDSFVWLSDAGVALPCYNLNELRAPLKISEQRRLFKLFMCDTGLLCAMCLENIQFEILQGNLSVNMGGILENVFAQQLKANGFSLRYYNRQKNGEIDFVVQIGPDVLPIEIKSGKTYKMHSALNNILEIEEWDLKKGFVFCQGNYESVEKIHYIPWYMIMFLKVEEQEYSNIQLDISI</sequence>
<feature type="domain" description="DUF4143" evidence="2">
    <location>
        <begin position="224"/>
        <end position="383"/>
    </location>
</feature>
<dbReference type="GO" id="GO:0005524">
    <property type="term" value="F:ATP binding"/>
    <property type="evidence" value="ECO:0007669"/>
    <property type="project" value="UniProtKB-KW"/>
</dbReference>
<keyword evidence="4" id="KW-1185">Reference proteome</keyword>
<organism evidence="3 4">
    <name type="scientific">Succinivibrio faecicola</name>
    <dbReference type="NCBI Taxonomy" id="2820300"/>
    <lineage>
        <taxon>Bacteria</taxon>
        <taxon>Pseudomonadati</taxon>
        <taxon>Pseudomonadota</taxon>
        <taxon>Gammaproteobacteria</taxon>
        <taxon>Aeromonadales</taxon>
        <taxon>Succinivibrionaceae</taxon>
        <taxon>Succinivibrio</taxon>
    </lineage>
</organism>
<gene>
    <name evidence="3" type="ORF">J5V48_05285</name>
</gene>
<dbReference type="Proteomes" id="UP000731465">
    <property type="component" value="Unassembled WGS sequence"/>
</dbReference>
<dbReference type="InterPro" id="IPR027417">
    <property type="entry name" value="P-loop_NTPase"/>
</dbReference>
<accession>A0ABS7DHF5</accession>
<dbReference type="Pfam" id="PF13635">
    <property type="entry name" value="DUF4143"/>
    <property type="match status" value="1"/>
</dbReference>
<name>A0ABS7DHF5_9GAMM</name>
<evidence type="ECO:0000313" key="4">
    <source>
        <dbReference type="Proteomes" id="UP000731465"/>
    </source>
</evidence>
<dbReference type="InterPro" id="IPR041682">
    <property type="entry name" value="AAA_14"/>
</dbReference>
<dbReference type="PANTHER" id="PTHR33295:SF7">
    <property type="entry name" value="ATPASE"/>
    <property type="match status" value="1"/>
</dbReference>
<evidence type="ECO:0000259" key="2">
    <source>
        <dbReference type="Pfam" id="PF13635"/>
    </source>
</evidence>
<dbReference type="SUPFAM" id="SSF52540">
    <property type="entry name" value="P-loop containing nucleoside triphosphate hydrolases"/>
    <property type="match status" value="1"/>
</dbReference>
<dbReference type="PANTHER" id="PTHR33295">
    <property type="entry name" value="ATPASE"/>
    <property type="match status" value="1"/>
</dbReference>
<evidence type="ECO:0000313" key="3">
    <source>
        <dbReference type="EMBL" id="MBW7570305.1"/>
    </source>
</evidence>
<keyword evidence="3" id="KW-0067">ATP-binding</keyword>
<dbReference type="EMBL" id="JAGFNY010000014">
    <property type="protein sequence ID" value="MBW7570305.1"/>
    <property type="molecule type" value="Genomic_DNA"/>
</dbReference>
<comment type="caution">
    <text evidence="3">The sequence shown here is derived from an EMBL/GenBank/DDBJ whole genome shotgun (WGS) entry which is preliminary data.</text>
</comment>
<feature type="domain" description="AAA" evidence="1">
    <location>
        <begin position="18"/>
        <end position="151"/>
    </location>
</feature>
<proteinExistence type="predicted"/>
<evidence type="ECO:0000259" key="1">
    <source>
        <dbReference type="Pfam" id="PF13173"/>
    </source>
</evidence>
<keyword evidence="3" id="KW-0547">Nucleotide-binding</keyword>
<dbReference type="InterPro" id="IPR025420">
    <property type="entry name" value="DUF4143"/>
</dbReference>
<dbReference type="RefSeq" id="WP_219937528.1">
    <property type="nucleotide sequence ID" value="NZ_JAGFNY010000014.1"/>
</dbReference>
<dbReference type="Pfam" id="PF13173">
    <property type="entry name" value="AAA_14"/>
    <property type="match status" value="1"/>
</dbReference>
<dbReference type="Gene3D" id="3.40.50.300">
    <property type="entry name" value="P-loop containing nucleotide triphosphate hydrolases"/>
    <property type="match status" value="1"/>
</dbReference>